<organism evidence="3 4">
    <name type="scientific">Streptomyces chiangmaiensis</name>
    <dbReference type="NCBI Taxonomy" id="766497"/>
    <lineage>
        <taxon>Bacteria</taxon>
        <taxon>Bacillati</taxon>
        <taxon>Actinomycetota</taxon>
        <taxon>Actinomycetes</taxon>
        <taxon>Kitasatosporales</taxon>
        <taxon>Streptomycetaceae</taxon>
        <taxon>Streptomyces</taxon>
    </lineage>
</organism>
<proteinExistence type="predicted"/>
<dbReference type="PROSITE" id="PS51257">
    <property type="entry name" value="PROKAR_LIPOPROTEIN"/>
    <property type="match status" value="1"/>
</dbReference>
<keyword evidence="4" id="KW-1185">Reference proteome</keyword>
<keyword evidence="2" id="KW-0732">Signal</keyword>
<dbReference type="Proteomes" id="UP001333996">
    <property type="component" value="Unassembled WGS sequence"/>
</dbReference>
<dbReference type="EMBL" id="JAYWVC010000062">
    <property type="protein sequence ID" value="MED7824121.1"/>
    <property type="molecule type" value="Genomic_DNA"/>
</dbReference>
<feature type="compositionally biased region" description="Polar residues" evidence="1">
    <location>
        <begin position="146"/>
        <end position="158"/>
    </location>
</feature>
<evidence type="ECO:0000256" key="2">
    <source>
        <dbReference type="SAM" id="SignalP"/>
    </source>
</evidence>
<evidence type="ECO:0000313" key="4">
    <source>
        <dbReference type="Proteomes" id="UP001333996"/>
    </source>
</evidence>
<reference evidence="3" key="1">
    <citation type="submission" date="2024-01" db="EMBL/GenBank/DDBJ databases">
        <title>First draft genome sequence data of TA4-1, the type strain of Gram-positive actinobacterium Streptomyces chiangmaiensis.</title>
        <authorList>
            <person name="Yasawong M."/>
            <person name="Nantapong N."/>
        </authorList>
    </citation>
    <scope>NUCLEOTIDE SEQUENCE</scope>
    <source>
        <strain evidence="3">TA4-1</strain>
    </source>
</reference>
<feature type="compositionally biased region" description="Low complexity" evidence="1">
    <location>
        <begin position="88"/>
        <end position="103"/>
    </location>
</feature>
<comment type="caution">
    <text evidence="3">The sequence shown here is derived from an EMBL/GenBank/DDBJ whole genome shotgun (WGS) entry which is preliminary data.</text>
</comment>
<accession>A0ABU7FJ16</accession>
<feature type="region of interest" description="Disordered" evidence="1">
    <location>
        <begin position="71"/>
        <end position="111"/>
    </location>
</feature>
<evidence type="ECO:0000313" key="3">
    <source>
        <dbReference type="EMBL" id="MED7824121.1"/>
    </source>
</evidence>
<name>A0ABU7FJ16_9ACTN</name>
<evidence type="ECO:0008006" key="5">
    <source>
        <dbReference type="Google" id="ProtNLM"/>
    </source>
</evidence>
<gene>
    <name evidence="3" type="ORF">VXC91_19565</name>
</gene>
<sequence>MRHNVGSAVPLAALALLTACGVSAGGTHPCTLISTPAGIRVEVYPELAKRVADATLTVCWDDTCRKRTLQLRETSSEEPATPGNPVITTESATATESPAARPAQAHEPPSIQPGFAVIRDLPGKPIHVTLALKNQRGATVLNRQINTTPQPTYPNGRNCSPGGHQARLTVTEEGSLISR</sequence>
<evidence type="ECO:0000256" key="1">
    <source>
        <dbReference type="SAM" id="MobiDB-lite"/>
    </source>
</evidence>
<feature type="chain" id="PRO_5045726633" description="Lipoprotein" evidence="2">
    <location>
        <begin position="25"/>
        <end position="179"/>
    </location>
</feature>
<feature type="region of interest" description="Disordered" evidence="1">
    <location>
        <begin position="146"/>
        <end position="165"/>
    </location>
</feature>
<feature type="signal peptide" evidence="2">
    <location>
        <begin position="1"/>
        <end position="24"/>
    </location>
</feature>
<protein>
    <recommendedName>
        <fullName evidence="5">Lipoprotein</fullName>
    </recommendedName>
</protein>
<dbReference type="RefSeq" id="WP_329508571.1">
    <property type="nucleotide sequence ID" value="NZ_BAAAYZ010000052.1"/>
</dbReference>